<keyword evidence="2" id="KW-0732">Signal</keyword>
<dbReference type="Gene3D" id="3.40.50.1240">
    <property type="entry name" value="Phosphoglycerate mutase-like"/>
    <property type="match status" value="1"/>
</dbReference>
<evidence type="ECO:0000256" key="1">
    <source>
        <dbReference type="ARBA" id="ARBA00005375"/>
    </source>
</evidence>
<dbReference type="AlphaFoldDB" id="A0A8R1HRG0"/>
<accession>A0A8R1HRG0</accession>
<reference evidence="3" key="2">
    <citation type="submission" date="2022-06" db="UniProtKB">
        <authorList>
            <consortium name="EnsemblMetazoa"/>
        </authorList>
    </citation>
    <scope>IDENTIFICATION</scope>
    <source>
        <strain evidence="3">DF5081</strain>
    </source>
</reference>
<name>A0A8R1HRG0_CAEJA</name>
<dbReference type="GO" id="GO:0016791">
    <property type="term" value="F:phosphatase activity"/>
    <property type="evidence" value="ECO:0007669"/>
    <property type="project" value="TreeGrafter"/>
</dbReference>
<protein>
    <recommendedName>
        <fullName evidence="5">Acid phosphatase</fullName>
    </recommendedName>
</protein>
<feature type="chain" id="PRO_5035804974" description="Acid phosphatase" evidence="2">
    <location>
        <begin position="23"/>
        <end position="440"/>
    </location>
</feature>
<evidence type="ECO:0000313" key="4">
    <source>
        <dbReference type="Proteomes" id="UP000005237"/>
    </source>
</evidence>
<evidence type="ECO:0008006" key="5">
    <source>
        <dbReference type="Google" id="ProtNLM"/>
    </source>
</evidence>
<dbReference type="Pfam" id="PF00328">
    <property type="entry name" value="His_Phos_2"/>
    <property type="match status" value="1"/>
</dbReference>
<feature type="signal peptide" evidence="2">
    <location>
        <begin position="1"/>
        <end position="22"/>
    </location>
</feature>
<dbReference type="EnsemblMetazoa" id="CJA09541.1">
    <property type="protein sequence ID" value="CJA09541.1"/>
    <property type="gene ID" value="WBGene00128745"/>
</dbReference>
<evidence type="ECO:0000313" key="3">
    <source>
        <dbReference type="EnsemblMetazoa" id="CJA09541.1"/>
    </source>
</evidence>
<comment type="similarity">
    <text evidence="1">Belongs to the histidine acid phosphatase family.</text>
</comment>
<dbReference type="SUPFAM" id="SSF53254">
    <property type="entry name" value="Phosphoglycerate mutase-like"/>
    <property type="match status" value="1"/>
</dbReference>
<dbReference type="Proteomes" id="UP000005237">
    <property type="component" value="Unassembled WGS sequence"/>
</dbReference>
<dbReference type="InterPro" id="IPR000560">
    <property type="entry name" value="His_Pase_clade-2"/>
</dbReference>
<proteinExistence type="inferred from homology"/>
<sequence length="440" mass="50141">MPPSSIYSTLLLLTLLIASTLAEHADPEVISAEQHIPVHRPREYKPKKLEEGDELLLSQVVWRHGDRAPTGTYPTDVHKEDAWPNGWGELTQLGMRQQYALGRLLYKKYVNTTNPLLSSSYNSKEVYIRSTDVNRTLVSALANLAGMFEDGQSGQDYPDSHRWPRGWTPIPVHTVAEKDDPIGNVFAPCPRAEELTQSIYSGEGFRKFVAENQEFLDFLSEKTGKKVVMPEIYLINDAHFIEKLYNMSQPDWLTDEVEVKLRNLSQVSTRFLFGIGDPYVPELIRLRGGPLLSTMIGKMYQKLSCHGKMNQGDECNWIGKLKYHAYSAHDTTVYAFLTTFGDEEKVIEGGMPHYTASVAVELWNLKNGGPSVRVLFHSAFHHTYHVITHLAKGCPHNSEFCPLKKFHERSLKFLPKNLEKECQSQQDKYKNKTAWKLKSN</sequence>
<dbReference type="PANTHER" id="PTHR11567:SF198">
    <property type="entry name" value="HISTIDINE ACID PHOSPHATASE"/>
    <property type="match status" value="1"/>
</dbReference>
<dbReference type="InterPro" id="IPR050645">
    <property type="entry name" value="Histidine_acid_phosphatase"/>
</dbReference>
<dbReference type="InterPro" id="IPR029033">
    <property type="entry name" value="His_PPase_superfam"/>
</dbReference>
<evidence type="ECO:0000256" key="2">
    <source>
        <dbReference type="SAM" id="SignalP"/>
    </source>
</evidence>
<reference evidence="4" key="1">
    <citation type="submission" date="2010-08" db="EMBL/GenBank/DDBJ databases">
        <authorList>
            <consortium name="Caenorhabditis japonica Sequencing Consortium"/>
            <person name="Wilson R.K."/>
        </authorList>
    </citation>
    <scope>NUCLEOTIDE SEQUENCE [LARGE SCALE GENOMIC DNA]</scope>
    <source>
        <strain evidence="4">DF5081</strain>
    </source>
</reference>
<dbReference type="CDD" id="cd07061">
    <property type="entry name" value="HP_HAP_like"/>
    <property type="match status" value="1"/>
</dbReference>
<dbReference type="PANTHER" id="PTHR11567">
    <property type="entry name" value="ACID PHOSPHATASE-RELATED"/>
    <property type="match status" value="1"/>
</dbReference>
<keyword evidence="4" id="KW-1185">Reference proteome</keyword>
<organism evidence="3 4">
    <name type="scientific">Caenorhabditis japonica</name>
    <dbReference type="NCBI Taxonomy" id="281687"/>
    <lineage>
        <taxon>Eukaryota</taxon>
        <taxon>Metazoa</taxon>
        <taxon>Ecdysozoa</taxon>
        <taxon>Nematoda</taxon>
        <taxon>Chromadorea</taxon>
        <taxon>Rhabditida</taxon>
        <taxon>Rhabditina</taxon>
        <taxon>Rhabditomorpha</taxon>
        <taxon>Rhabditoidea</taxon>
        <taxon>Rhabditidae</taxon>
        <taxon>Peloderinae</taxon>
        <taxon>Caenorhabditis</taxon>
    </lineage>
</organism>